<protein>
    <submittedName>
        <fullName evidence="1">Uncharacterized protein</fullName>
    </submittedName>
</protein>
<organism evidence="1 2">
    <name type="scientific">Symbiodinium microadriaticum</name>
    <name type="common">Dinoflagellate</name>
    <name type="synonym">Zooxanthella microadriatica</name>
    <dbReference type="NCBI Taxonomy" id="2951"/>
    <lineage>
        <taxon>Eukaryota</taxon>
        <taxon>Sar</taxon>
        <taxon>Alveolata</taxon>
        <taxon>Dinophyceae</taxon>
        <taxon>Suessiales</taxon>
        <taxon>Symbiodiniaceae</taxon>
        <taxon>Symbiodinium</taxon>
    </lineage>
</organism>
<dbReference type="EMBL" id="LSRX01000960">
    <property type="protein sequence ID" value="OLP85723.1"/>
    <property type="molecule type" value="Genomic_DNA"/>
</dbReference>
<sequence>MRISVFLFRGEGISVWANNQLAAAIANRLCENLRISLARACQDYALKQVPQTFDCSESLELERSKILTADSTMVARFPGDLCTTPTARSRCL</sequence>
<dbReference type="AlphaFoldDB" id="A0A1Q9CS19"/>
<name>A0A1Q9CS19_SYMMI</name>
<proteinExistence type="predicted"/>
<dbReference type="OrthoDB" id="430367at2759"/>
<evidence type="ECO:0000313" key="2">
    <source>
        <dbReference type="Proteomes" id="UP000186817"/>
    </source>
</evidence>
<comment type="caution">
    <text evidence="1">The sequence shown here is derived from an EMBL/GenBank/DDBJ whole genome shotgun (WGS) entry which is preliminary data.</text>
</comment>
<reference evidence="1 2" key="1">
    <citation type="submission" date="2016-02" db="EMBL/GenBank/DDBJ databases">
        <title>Genome analysis of coral dinoflagellate symbionts highlights evolutionary adaptations to a symbiotic lifestyle.</title>
        <authorList>
            <person name="Aranda M."/>
            <person name="Li Y."/>
            <person name="Liew Y.J."/>
            <person name="Baumgarten S."/>
            <person name="Simakov O."/>
            <person name="Wilson M."/>
            <person name="Piel J."/>
            <person name="Ashoor H."/>
            <person name="Bougouffa S."/>
            <person name="Bajic V.B."/>
            <person name="Ryu T."/>
            <person name="Ravasi T."/>
            <person name="Bayer T."/>
            <person name="Micklem G."/>
            <person name="Kim H."/>
            <person name="Bhak J."/>
            <person name="Lajeunesse T.C."/>
            <person name="Voolstra C.R."/>
        </authorList>
    </citation>
    <scope>NUCLEOTIDE SEQUENCE [LARGE SCALE GENOMIC DNA]</scope>
    <source>
        <strain evidence="1 2">CCMP2467</strain>
    </source>
</reference>
<evidence type="ECO:0000313" key="1">
    <source>
        <dbReference type="EMBL" id="OLP85723.1"/>
    </source>
</evidence>
<keyword evidence="2" id="KW-1185">Reference proteome</keyword>
<gene>
    <name evidence="1" type="ORF">AK812_SmicGene33251</name>
</gene>
<dbReference type="Proteomes" id="UP000186817">
    <property type="component" value="Unassembled WGS sequence"/>
</dbReference>
<accession>A0A1Q9CS19</accession>